<keyword evidence="3" id="KW-1185">Reference proteome</keyword>
<feature type="signal peptide" evidence="1">
    <location>
        <begin position="1"/>
        <end position="24"/>
    </location>
</feature>
<accession>A0A4P7GLB2</accession>
<feature type="chain" id="PRO_5020424384" evidence="1">
    <location>
        <begin position="25"/>
        <end position="260"/>
    </location>
</feature>
<gene>
    <name evidence="2" type="ORF">EXE57_10135</name>
</gene>
<organism evidence="2 3">
    <name type="scientific">Nocardioides euryhalodurans</name>
    <dbReference type="NCBI Taxonomy" id="2518370"/>
    <lineage>
        <taxon>Bacteria</taxon>
        <taxon>Bacillati</taxon>
        <taxon>Actinomycetota</taxon>
        <taxon>Actinomycetes</taxon>
        <taxon>Propionibacteriales</taxon>
        <taxon>Nocardioidaceae</taxon>
        <taxon>Nocardioides</taxon>
    </lineage>
</organism>
<keyword evidence="1" id="KW-0732">Signal</keyword>
<name>A0A4P7GLB2_9ACTN</name>
<proteinExistence type="predicted"/>
<evidence type="ECO:0000313" key="3">
    <source>
        <dbReference type="Proteomes" id="UP000294894"/>
    </source>
</evidence>
<reference evidence="2 3" key="1">
    <citation type="submission" date="2019-03" db="EMBL/GenBank/DDBJ databases">
        <title>Three New Species of Nocardioides, Nocardioides euryhalodurans sp. nov., Nocardioides seonyuensis sp. nov. and Nocardioides eburneoflavus sp. nov., Iolated from Soil.</title>
        <authorList>
            <person name="Roh S.G."/>
            <person name="Lee C."/>
            <person name="Kim M.-K."/>
            <person name="Kim S.B."/>
        </authorList>
    </citation>
    <scope>NUCLEOTIDE SEQUENCE [LARGE SCALE GENOMIC DNA]</scope>
    <source>
        <strain evidence="2 3">MMS17-SY117</strain>
    </source>
</reference>
<sequence>MIKATTAALCLLLTALLAAMPATAREPRGDKFRFTVATDEDANGKAESRALDIIYERDLLDVTPTLDAEAGWVDGDRRAYRCGFAFLRYRGFIVGRVTVSKFQDPVDKKSGYLKVNDRFMIEESRNFDGTANTTGRQSKDCTVAAEDYEPFSGVAESPVVTFQHGPHAIDVRDFADSADVLVSNRSVVFDLVSATDTRVVVLAYEDVKGKLLPMASIYYDLVPDLKQGVRVGELTPDTLHPVTLHVGCGLECGGHDHHEH</sequence>
<dbReference type="Proteomes" id="UP000294894">
    <property type="component" value="Chromosome"/>
</dbReference>
<dbReference type="AlphaFoldDB" id="A0A4P7GLB2"/>
<evidence type="ECO:0000313" key="2">
    <source>
        <dbReference type="EMBL" id="QBR92594.1"/>
    </source>
</evidence>
<dbReference type="EMBL" id="CP038267">
    <property type="protein sequence ID" value="QBR92594.1"/>
    <property type="molecule type" value="Genomic_DNA"/>
</dbReference>
<dbReference type="RefSeq" id="WP_135077163.1">
    <property type="nucleotide sequence ID" value="NZ_CP038267.1"/>
</dbReference>
<dbReference type="KEGG" id="noy:EXE57_10135"/>
<protein>
    <submittedName>
        <fullName evidence="2">Uncharacterized protein</fullName>
    </submittedName>
</protein>
<evidence type="ECO:0000256" key="1">
    <source>
        <dbReference type="SAM" id="SignalP"/>
    </source>
</evidence>